<dbReference type="PROSITE" id="PS51459">
    <property type="entry name" value="FIDO"/>
    <property type="match status" value="1"/>
</dbReference>
<dbReference type="Pfam" id="PF02661">
    <property type="entry name" value="Fic"/>
    <property type="match status" value="1"/>
</dbReference>
<dbReference type="EMBL" id="CP015402">
    <property type="protein sequence ID" value="ARE60779.1"/>
    <property type="molecule type" value="Genomic_DNA"/>
</dbReference>
<dbReference type="Gene3D" id="1.20.120.1870">
    <property type="entry name" value="Fic/DOC protein, Fido domain"/>
    <property type="match status" value="1"/>
</dbReference>
<evidence type="ECO:0000313" key="3">
    <source>
        <dbReference type="Proteomes" id="UP000186351"/>
    </source>
</evidence>
<dbReference type="PANTHER" id="PTHR35810:SF1">
    <property type="entry name" value="CYTOPLASMIC PROTEIN"/>
    <property type="match status" value="1"/>
</dbReference>
<dbReference type="KEGG" id="pary:A4V02_01150"/>
<evidence type="ECO:0000259" key="1">
    <source>
        <dbReference type="PROSITE" id="PS51459"/>
    </source>
</evidence>
<dbReference type="PANTHER" id="PTHR35810">
    <property type="entry name" value="CYTOPLASMIC PROTEIN-RELATED"/>
    <property type="match status" value="1"/>
</dbReference>
<dbReference type="Proteomes" id="UP000186351">
    <property type="component" value="Chromosome"/>
</dbReference>
<dbReference type="OrthoDB" id="9802752at2"/>
<sequence length="270" mass="30928">METNNSQLVIYQAPDGNMSIDVTVQNDTVWLSQGQMAELFDKDQSVIARHISNVFKEGELEKESNMQILHNTLSKYKPTQVYSLDVIISVGYRVKSKRGTQFRIWANKILKQYLLQGYAINERIAAQKYDELSQLIKVLGRTIQNQERLTEDSRSLLDVVVDYTYALDTLDRYDYQELKIEDTTGKESFHATYENAMEVIRELHEKFGGSTLFGNEKDDSFKSSIGQIYQTFGGVDLYPSVEEKAAMLLYLVTKNHSFSDGNKRIAVSNI</sequence>
<proteinExistence type="predicted"/>
<dbReference type="InterPro" id="IPR003812">
    <property type="entry name" value="Fido"/>
</dbReference>
<keyword evidence="3" id="KW-1185">Reference proteome</keyword>
<reference evidence="3" key="1">
    <citation type="submission" date="2016-04" db="EMBL/GenBank/DDBJ databases">
        <title>Complete Genome Sequences of Twelve Strains of a Stable Defined Moderately Diverse Mouse Microbiota 2 (sDMDMm2).</title>
        <authorList>
            <person name="Uchimura Y."/>
            <person name="Wyss M."/>
            <person name="Brugiroux S."/>
            <person name="Limenitakis J.P."/>
            <person name="Stecher B."/>
            <person name="McCoy K.D."/>
            <person name="Macpherson A.J."/>
        </authorList>
    </citation>
    <scope>NUCLEOTIDE SEQUENCE [LARGE SCALE GENOMIC DNA]</scope>
    <source>
        <strain evidence="3">YL27</strain>
    </source>
</reference>
<name>A0A1V0QDZ7_9BACT</name>
<dbReference type="InterPro" id="IPR053737">
    <property type="entry name" value="Type_II_TA_Toxin"/>
</dbReference>
<evidence type="ECO:0000313" key="2">
    <source>
        <dbReference type="EMBL" id="ARE60779.1"/>
    </source>
</evidence>
<dbReference type="Pfam" id="PF13310">
    <property type="entry name" value="Virulence_RhuM"/>
    <property type="match status" value="1"/>
</dbReference>
<gene>
    <name evidence="2" type="ORF">A4V02_01150</name>
</gene>
<feature type="domain" description="Fido" evidence="1">
    <location>
        <begin position="195"/>
        <end position="270"/>
    </location>
</feature>
<protein>
    <submittedName>
        <fullName evidence="2">Death-on-curing protein</fullName>
    </submittedName>
</protein>
<dbReference type="STRING" id="1796646.A4V02_01150"/>
<accession>A0A1V0QDZ7</accession>
<dbReference type="InterPro" id="IPR011204">
    <property type="entry name" value="Virulence_RhuM-like"/>
</dbReference>
<dbReference type="AlphaFoldDB" id="A0A1V0QDZ7"/>
<organism evidence="2 3">
    <name type="scientific">Muribaculum intestinale</name>
    <dbReference type="NCBI Taxonomy" id="1796646"/>
    <lineage>
        <taxon>Bacteria</taxon>
        <taxon>Pseudomonadati</taxon>
        <taxon>Bacteroidota</taxon>
        <taxon>Bacteroidia</taxon>
        <taxon>Bacteroidales</taxon>
        <taxon>Muribaculaceae</taxon>
        <taxon>Muribaculum</taxon>
    </lineage>
</organism>
<accession>A0A1Z2XF23</accession>